<evidence type="ECO:0000313" key="1">
    <source>
        <dbReference type="EMBL" id="EFH65917.1"/>
    </source>
</evidence>
<organism evidence="2">
    <name type="scientific">Arabidopsis lyrata subsp. lyrata</name>
    <name type="common">Lyre-leaved rock-cress</name>
    <dbReference type="NCBI Taxonomy" id="81972"/>
    <lineage>
        <taxon>Eukaryota</taxon>
        <taxon>Viridiplantae</taxon>
        <taxon>Streptophyta</taxon>
        <taxon>Embryophyta</taxon>
        <taxon>Tracheophyta</taxon>
        <taxon>Spermatophyta</taxon>
        <taxon>Magnoliopsida</taxon>
        <taxon>eudicotyledons</taxon>
        <taxon>Gunneridae</taxon>
        <taxon>Pentapetalae</taxon>
        <taxon>rosids</taxon>
        <taxon>malvids</taxon>
        <taxon>Brassicales</taxon>
        <taxon>Brassicaceae</taxon>
        <taxon>Camelineae</taxon>
        <taxon>Arabidopsis</taxon>
    </lineage>
</organism>
<dbReference type="Gramene" id="Al_scaffold_0001_714">
    <property type="protein sequence ID" value="Al_scaffold_0001_714"/>
    <property type="gene ID" value="Al_scaffold_0001_714"/>
</dbReference>
<dbReference type="Proteomes" id="UP000008694">
    <property type="component" value="Unassembled WGS sequence"/>
</dbReference>
<protein>
    <submittedName>
        <fullName evidence="1">Predicted protein</fullName>
    </submittedName>
</protein>
<dbReference type="HOGENOM" id="CLU_3147535_0_0_1"/>
<reference evidence="2" key="1">
    <citation type="journal article" date="2011" name="Nat. Genet.">
        <title>The Arabidopsis lyrata genome sequence and the basis of rapid genome size change.</title>
        <authorList>
            <person name="Hu T.T."/>
            <person name="Pattyn P."/>
            <person name="Bakker E.G."/>
            <person name="Cao J."/>
            <person name="Cheng J.-F."/>
            <person name="Clark R.M."/>
            <person name="Fahlgren N."/>
            <person name="Fawcett J.A."/>
            <person name="Grimwood J."/>
            <person name="Gundlach H."/>
            <person name="Haberer G."/>
            <person name="Hollister J.D."/>
            <person name="Ossowski S."/>
            <person name="Ottilar R.P."/>
            <person name="Salamov A.A."/>
            <person name="Schneeberger K."/>
            <person name="Spannagl M."/>
            <person name="Wang X."/>
            <person name="Yang L."/>
            <person name="Nasrallah M.E."/>
            <person name="Bergelson J."/>
            <person name="Carrington J.C."/>
            <person name="Gaut B.S."/>
            <person name="Schmutz J."/>
            <person name="Mayer K.F.X."/>
            <person name="Van de Peer Y."/>
            <person name="Grigoriev I.V."/>
            <person name="Nordborg M."/>
            <person name="Weigel D."/>
            <person name="Guo Y.-L."/>
        </authorList>
    </citation>
    <scope>NUCLEOTIDE SEQUENCE [LARGE SCALE GENOMIC DNA]</scope>
    <source>
        <strain evidence="2">cv. MN47</strain>
    </source>
</reference>
<dbReference type="AlphaFoldDB" id="D7KH48"/>
<dbReference type="EMBL" id="GL348713">
    <property type="protein sequence ID" value="EFH65917.1"/>
    <property type="molecule type" value="Genomic_DNA"/>
</dbReference>
<evidence type="ECO:0000313" key="2">
    <source>
        <dbReference type="Proteomes" id="UP000008694"/>
    </source>
</evidence>
<sequence length="49" mass="5592">RKKGPFNLFASEDGSKTYSTKTVSSTKRSDFSLRILLHLGEFRSLELQD</sequence>
<feature type="non-terminal residue" evidence="1">
    <location>
        <position position="1"/>
    </location>
</feature>
<keyword evidence="2" id="KW-1185">Reference proteome</keyword>
<accession>D7KH48</accession>
<name>D7KH48_ARALL</name>
<gene>
    <name evidence="1" type="ORF">ARALYDRAFT_678391</name>
</gene>
<proteinExistence type="predicted"/>